<evidence type="ECO:0000256" key="1">
    <source>
        <dbReference type="SAM" id="MobiDB-lite"/>
    </source>
</evidence>
<accession>A0A9D1Q0R2</accession>
<dbReference type="Proteomes" id="UP000823990">
    <property type="component" value="Unassembled WGS sequence"/>
</dbReference>
<feature type="transmembrane region" description="Helical" evidence="2">
    <location>
        <begin position="12"/>
        <end position="29"/>
    </location>
</feature>
<organism evidence="3 4">
    <name type="scientific">Candidatus Protoclostridium stercorigallinarum</name>
    <dbReference type="NCBI Taxonomy" id="2838741"/>
    <lineage>
        <taxon>Bacteria</taxon>
        <taxon>Bacillati</taxon>
        <taxon>Bacillota</taxon>
        <taxon>Clostridia</taxon>
        <taxon>Candidatus Protoclostridium</taxon>
    </lineage>
</organism>
<dbReference type="NCBIfam" id="NF037962">
    <property type="entry name" value="arsenic_eff"/>
    <property type="match status" value="1"/>
</dbReference>
<reference evidence="3" key="1">
    <citation type="journal article" date="2021" name="PeerJ">
        <title>Extensive microbial diversity within the chicken gut microbiome revealed by metagenomics and culture.</title>
        <authorList>
            <person name="Gilroy R."/>
            <person name="Ravi A."/>
            <person name="Getino M."/>
            <person name="Pursley I."/>
            <person name="Horton D.L."/>
            <person name="Alikhan N.F."/>
            <person name="Baker D."/>
            <person name="Gharbi K."/>
            <person name="Hall N."/>
            <person name="Watson M."/>
            <person name="Adriaenssens E.M."/>
            <person name="Foster-Nyarko E."/>
            <person name="Jarju S."/>
            <person name="Secka A."/>
            <person name="Antonio M."/>
            <person name="Oren A."/>
            <person name="Chaudhuri R.R."/>
            <person name="La Ragione R."/>
            <person name="Hildebrand F."/>
            <person name="Pallen M.J."/>
        </authorList>
    </citation>
    <scope>NUCLEOTIDE SEQUENCE</scope>
    <source>
        <strain evidence="3">12435</strain>
    </source>
</reference>
<comment type="caution">
    <text evidence="3">The sequence shown here is derived from an EMBL/GenBank/DDBJ whole genome shotgun (WGS) entry which is preliminary data.</text>
</comment>
<protein>
    <submittedName>
        <fullName evidence="3">Arsenic efflux protein</fullName>
    </submittedName>
</protein>
<keyword evidence="2" id="KW-0812">Transmembrane</keyword>
<evidence type="ECO:0000313" key="3">
    <source>
        <dbReference type="EMBL" id="HIW02204.1"/>
    </source>
</evidence>
<gene>
    <name evidence="3" type="ORF">H9892_02565</name>
</gene>
<reference evidence="3" key="2">
    <citation type="submission" date="2021-04" db="EMBL/GenBank/DDBJ databases">
        <authorList>
            <person name="Gilroy R."/>
        </authorList>
    </citation>
    <scope>NUCLEOTIDE SEQUENCE</scope>
    <source>
        <strain evidence="3">12435</strain>
    </source>
</reference>
<feature type="transmembrane region" description="Helical" evidence="2">
    <location>
        <begin position="110"/>
        <end position="131"/>
    </location>
</feature>
<feature type="transmembrane region" description="Helical" evidence="2">
    <location>
        <begin position="266"/>
        <end position="285"/>
    </location>
</feature>
<sequence>MLEVFLDALKDTALLIPFLLAVHLLIGFLETRNLGKVKRGGLLQSPLAPLVGTGLALLPQCGFSVVASELYAKRFITVGTLLAVFIATSDEALPILIGEAATDPSLWGRTALLIGIKAALALSVGYALTLIPALGRRTKLQAEEEPVREKEHAHAEAHAEDHDDDGYVHTHEHGCCGHGIGERKGGIFERYFKHPLIHTAVITLFAFAINFVLGTVIFLAGEERFTAFMQSGVYIQPLVSVLVGLIPNCAASVMITQLFAGGSLTLGAAVAGLSVNAGLGIAVLVKENKNAGENVLIISGLIAIAVAVGYALTPLEALL</sequence>
<name>A0A9D1Q0R2_9FIRM</name>
<dbReference type="InterPro" id="IPR021552">
    <property type="entry name" value="ArsP_2"/>
</dbReference>
<feature type="transmembrane region" description="Helical" evidence="2">
    <location>
        <begin position="50"/>
        <end position="72"/>
    </location>
</feature>
<proteinExistence type="predicted"/>
<evidence type="ECO:0000256" key="2">
    <source>
        <dbReference type="SAM" id="Phobius"/>
    </source>
</evidence>
<dbReference type="EMBL" id="DXHS01000045">
    <property type="protein sequence ID" value="HIW02204.1"/>
    <property type="molecule type" value="Genomic_DNA"/>
</dbReference>
<feature type="region of interest" description="Disordered" evidence="1">
    <location>
        <begin position="142"/>
        <end position="164"/>
    </location>
</feature>
<evidence type="ECO:0000313" key="4">
    <source>
        <dbReference type="Proteomes" id="UP000823990"/>
    </source>
</evidence>
<feature type="transmembrane region" description="Helical" evidence="2">
    <location>
        <begin position="78"/>
        <end position="98"/>
    </location>
</feature>
<feature type="transmembrane region" description="Helical" evidence="2">
    <location>
        <begin position="196"/>
        <end position="221"/>
    </location>
</feature>
<feature type="transmembrane region" description="Helical" evidence="2">
    <location>
        <begin position="233"/>
        <end position="260"/>
    </location>
</feature>
<feature type="transmembrane region" description="Helical" evidence="2">
    <location>
        <begin position="294"/>
        <end position="313"/>
    </location>
</feature>
<keyword evidence="2" id="KW-1133">Transmembrane helix</keyword>
<dbReference type="AlphaFoldDB" id="A0A9D1Q0R2"/>
<keyword evidence="2" id="KW-0472">Membrane</keyword>